<dbReference type="Proteomes" id="UP001209878">
    <property type="component" value="Unassembled WGS sequence"/>
</dbReference>
<evidence type="ECO:0000313" key="2">
    <source>
        <dbReference type="Proteomes" id="UP001209878"/>
    </source>
</evidence>
<evidence type="ECO:0000313" key="1">
    <source>
        <dbReference type="EMBL" id="KAK2158118.1"/>
    </source>
</evidence>
<protein>
    <submittedName>
        <fullName evidence="1">Uncharacterized protein</fullName>
    </submittedName>
</protein>
<keyword evidence="2" id="KW-1185">Reference proteome</keyword>
<sequence length="44" mass="4954">MGWSQQNANEFPDVYTTRTIQPGDINMTHLAFNILMATGTKLLL</sequence>
<name>A0AAD9JRP9_RIDPI</name>
<comment type="caution">
    <text evidence="1">The sequence shown here is derived from an EMBL/GenBank/DDBJ whole genome shotgun (WGS) entry which is preliminary data.</text>
</comment>
<reference evidence="1" key="1">
    <citation type="journal article" date="2023" name="Mol. Biol. Evol.">
        <title>Third-Generation Sequencing Reveals the Adaptive Role of the Epigenome in Three Deep-Sea Polychaetes.</title>
        <authorList>
            <person name="Perez M."/>
            <person name="Aroh O."/>
            <person name="Sun Y."/>
            <person name="Lan Y."/>
            <person name="Juniper S.K."/>
            <person name="Young C.R."/>
            <person name="Angers B."/>
            <person name="Qian P.Y."/>
        </authorList>
    </citation>
    <scope>NUCLEOTIDE SEQUENCE</scope>
    <source>
        <strain evidence="1">R07B-5</strain>
    </source>
</reference>
<organism evidence="1 2">
    <name type="scientific">Ridgeia piscesae</name>
    <name type="common">Tubeworm</name>
    <dbReference type="NCBI Taxonomy" id="27915"/>
    <lineage>
        <taxon>Eukaryota</taxon>
        <taxon>Metazoa</taxon>
        <taxon>Spiralia</taxon>
        <taxon>Lophotrochozoa</taxon>
        <taxon>Annelida</taxon>
        <taxon>Polychaeta</taxon>
        <taxon>Sedentaria</taxon>
        <taxon>Canalipalpata</taxon>
        <taxon>Sabellida</taxon>
        <taxon>Siboglinidae</taxon>
        <taxon>Ridgeia</taxon>
    </lineage>
</organism>
<dbReference type="EMBL" id="JAODUO010001822">
    <property type="protein sequence ID" value="KAK2158118.1"/>
    <property type="molecule type" value="Genomic_DNA"/>
</dbReference>
<proteinExistence type="predicted"/>
<accession>A0AAD9JRP9</accession>
<gene>
    <name evidence="1" type="ORF">NP493_1824g00000</name>
</gene>
<dbReference type="AlphaFoldDB" id="A0AAD9JRP9"/>